<evidence type="ECO:0000313" key="4">
    <source>
        <dbReference type="EMBL" id="SDY08203.1"/>
    </source>
</evidence>
<dbReference type="EMBL" id="FNPG01000007">
    <property type="protein sequence ID" value="SDY08203.1"/>
    <property type="molecule type" value="Genomic_DNA"/>
</dbReference>
<dbReference type="OrthoDB" id="9812134at2"/>
<dbReference type="RefSeq" id="WP_074716209.1">
    <property type="nucleotide sequence ID" value="NZ_FNPG01000007.1"/>
</dbReference>
<evidence type="ECO:0000256" key="2">
    <source>
        <dbReference type="PROSITE-ProRule" id="PRU00335"/>
    </source>
</evidence>
<sequence length="193" mass="22424">MRWKYKESELREFILDTTIQLFKLKGLKFTMDELAKEMGISKKTIYRVFPDKKTMFYRMLDFFFDKIKSKEEAILNDSSLSTEEKIRAVLGAMPDEYKDIDFSALYIVREKYPKSYDRIVQRLETGWDSTIALINEGIKEGVVRPINVTVIKAMLSATIEQFFQNDILVKNEVSYPDALASVVDIICCGIIVK</sequence>
<dbReference type="Pfam" id="PF00440">
    <property type="entry name" value="TetR_N"/>
    <property type="match status" value="1"/>
</dbReference>
<reference evidence="4 5" key="1">
    <citation type="submission" date="2016-10" db="EMBL/GenBank/DDBJ databases">
        <authorList>
            <person name="de Groot N.N."/>
        </authorList>
    </citation>
    <scope>NUCLEOTIDE SEQUENCE [LARGE SCALE GENOMIC DNA]</scope>
    <source>
        <strain evidence="4 5">DSM 14045</strain>
    </source>
</reference>
<dbReference type="AlphaFoldDB" id="A0A1H3GY15"/>
<dbReference type="SUPFAM" id="SSF48498">
    <property type="entry name" value="Tetracyclin repressor-like, C-terminal domain"/>
    <property type="match status" value="1"/>
</dbReference>
<dbReference type="InterPro" id="IPR001647">
    <property type="entry name" value="HTH_TetR"/>
</dbReference>
<dbReference type="PRINTS" id="PR00455">
    <property type="entry name" value="HTHTETR"/>
</dbReference>
<dbReference type="STRING" id="1122142.SAMN02910414_00711"/>
<feature type="DNA-binding region" description="H-T-H motif" evidence="2">
    <location>
        <begin position="30"/>
        <end position="49"/>
    </location>
</feature>
<evidence type="ECO:0000259" key="3">
    <source>
        <dbReference type="PROSITE" id="PS50977"/>
    </source>
</evidence>
<proteinExistence type="predicted"/>
<dbReference type="InterPro" id="IPR036271">
    <property type="entry name" value="Tet_transcr_reg_TetR-rel_C_sf"/>
</dbReference>
<dbReference type="Gene3D" id="1.10.357.10">
    <property type="entry name" value="Tetracycline Repressor, domain 2"/>
    <property type="match status" value="1"/>
</dbReference>
<keyword evidence="5" id="KW-1185">Reference proteome</keyword>
<dbReference type="PROSITE" id="PS50977">
    <property type="entry name" value="HTH_TETR_2"/>
    <property type="match status" value="1"/>
</dbReference>
<organism evidence="4 5">
    <name type="scientific">Lachnobacterium bovis DSM 14045</name>
    <dbReference type="NCBI Taxonomy" id="1122142"/>
    <lineage>
        <taxon>Bacteria</taxon>
        <taxon>Bacillati</taxon>
        <taxon>Bacillota</taxon>
        <taxon>Clostridia</taxon>
        <taxon>Lachnospirales</taxon>
        <taxon>Lachnospiraceae</taxon>
        <taxon>Lachnobacterium</taxon>
    </lineage>
</organism>
<dbReference type="SUPFAM" id="SSF46689">
    <property type="entry name" value="Homeodomain-like"/>
    <property type="match status" value="1"/>
</dbReference>
<dbReference type="InterPro" id="IPR009057">
    <property type="entry name" value="Homeodomain-like_sf"/>
</dbReference>
<gene>
    <name evidence="4" type="ORF">SAMN02910414_00711</name>
</gene>
<name>A0A1H3GY15_9FIRM</name>
<dbReference type="GO" id="GO:0003677">
    <property type="term" value="F:DNA binding"/>
    <property type="evidence" value="ECO:0007669"/>
    <property type="project" value="UniProtKB-UniRule"/>
</dbReference>
<dbReference type="Proteomes" id="UP000183918">
    <property type="component" value="Unassembled WGS sequence"/>
</dbReference>
<protein>
    <submittedName>
        <fullName evidence="4">Transcriptional regulator, TetR family</fullName>
    </submittedName>
</protein>
<evidence type="ECO:0000313" key="5">
    <source>
        <dbReference type="Proteomes" id="UP000183918"/>
    </source>
</evidence>
<keyword evidence="1 2" id="KW-0238">DNA-binding</keyword>
<feature type="domain" description="HTH tetR-type" evidence="3">
    <location>
        <begin position="8"/>
        <end position="67"/>
    </location>
</feature>
<dbReference type="Gene3D" id="1.10.10.60">
    <property type="entry name" value="Homeodomain-like"/>
    <property type="match status" value="1"/>
</dbReference>
<accession>A0A1H3GY15</accession>
<evidence type="ECO:0000256" key="1">
    <source>
        <dbReference type="ARBA" id="ARBA00023125"/>
    </source>
</evidence>